<keyword evidence="4 5" id="KW-0472">Membrane</keyword>
<comment type="subcellular location">
    <subcellularLocation>
        <location evidence="1">Membrane</location>
        <topology evidence="1">Multi-pass membrane protein</topology>
    </subcellularLocation>
</comment>
<feature type="transmembrane region" description="Helical" evidence="5">
    <location>
        <begin position="12"/>
        <end position="31"/>
    </location>
</feature>
<organism evidence="7 8">
    <name type="scientific">Propionibacterium ruminifibrarum</name>
    <dbReference type="NCBI Taxonomy" id="1962131"/>
    <lineage>
        <taxon>Bacteria</taxon>
        <taxon>Bacillati</taxon>
        <taxon>Actinomycetota</taxon>
        <taxon>Actinomycetes</taxon>
        <taxon>Propionibacteriales</taxon>
        <taxon>Propionibacteriaceae</taxon>
        <taxon>Propionibacterium</taxon>
    </lineage>
</organism>
<evidence type="ECO:0000256" key="3">
    <source>
        <dbReference type="ARBA" id="ARBA00022989"/>
    </source>
</evidence>
<dbReference type="Proteomes" id="UP000265962">
    <property type="component" value="Unassembled WGS sequence"/>
</dbReference>
<keyword evidence="8" id="KW-1185">Reference proteome</keyword>
<proteinExistence type="predicted"/>
<dbReference type="Pfam" id="PF12698">
    <property type="entry name" value="ABC2_membrane_3"/>
    <property type="match status" value="1"/>
</dbReference>
<dbReference type="EMBL" id="OMOH01000015">
    <property type="protein sequence ID" value="SPF69501.1"/>
    <property type="molecule type" value="Genomic_DNA"/>
</dbReference>
<feature type="transmembrane region" description="Helical" evidence="5">
    <location>
        <begin position="187"/>
        <end position="208"/>
    </location>
</feature>
<feature type="transmembrane region" description="Helical" evidence="5">
    <location>
        <begin position="275"/>
        <end position="295"/>
    </location>
</feature>
<evidence type="ECO:0000313" key="8">
    <source>
        <dbReference type="Proteomes" id="UP000265962"/>
    </source>
</evidence>
<keyword evidence="2 5" id="KW-0812">Transmembrane</keyword>
<dbReference type="PANTHER" id="PTHR43077:SF5">
    <property type="entry name" value="PHAGE INFECTION PROTEIN"/>
    <property type="match status" value="1"/>
</dbReference>
<name>A0A375I3S4_9ACTN</name>
<feature type="domain" description="ABC-2 type transporter transmembrane" evidence="6">
    <location>
        <begin position="16"/>
        <end position="181"/>
    </location>
</feature>
<feature type="transmembrane region" description="Helical" evidence="5">
    <location>
        <begin position="248"/>
        <end position="268"/>
    </location>
</feature>
<evidence type="ECO:0000256" key="4">
    <source>
        <dbReference type="ARBA" id="ARBA00023136"/>
    </source>
</evidence>
<keyword evidence="3 5" id="KW-1133">Transmembrane helix</keyword>
<sequence length="365" mass="38402">MGNKLGARRYGLPVLVVLLVACIFSLLFYPMTHMHPRGLQFAVLSLDEGMSTPAGDVNAGDGVVEAMVGQSDDPDATIAWTPVDSQEALDAALADNEYYGAVIIPADFTARQAAAQTTGEGQPSLQVRLDNAKSPLVTNLMRTQIASVFEQMGVGTDIEVIHAGPSTAATNMIGTMLSQQLSVMPTVLFSLICSALLSLLVVPVRGLGRASRLPALGKQLGGIAVLSLLVGAVVWCMLRLIADVDVSAAALGFLWMSAAALMLVFTSAFDIHPALGALVAIGVFALGTSCGILPLEVLPAFWQDWVYGWVPQRFIGEGMRQIIYMGTGVWNRAGLPLVLTGCAGLVLAALSMIVPSRRPATTRPA</sequence>
<dbReference type="PANTHER" id="PTHR43077">
    <property type="entry name" value="TRANSPORT PERMEASE YVFS-RELATED"/>
    <property type="match status" value="1"/>
</dbReference>
<evidence type="ECO:0000313" key="7">
    <source>
        <dbReference type="EMBL" id="SPF69501.1"/>
    </source>
</evidence>
<dbReference type="GO" id="GO:0140359">
    <property type="term" value="F:ABC-type transporter activity"/>
    <property type="evidence" value="ECO:0007669"/>
    <property type="project" value="InterPro"/>
</dbReference>
<protein>
    <recommendedName>
        <fullName evidence="6">ABC-2 type transporter transmembrane domain-containing protein</fullName>
    </recommendedName>
</protein>
<accession>A0A375I3S4</accession>
<dbReference type="GO" id="GO:0016020">
    <property type="term" value="C:membrane"/>
    <property type="evidence" value="ECO:0007669"/>
    <property type="project" value="UniProtKB-SubCell"/>
</dbReference>
<evidence type="ECO:0000256" key="2">
    <source>
        <dbReference type="ARBA" id="ARBA00022692"/>
    </source>
</evidence>
<reference evidence="8" key="1">
    <citation type="submission" date="2018-02" db="EMBL/GenBank/DDBJ databases">
        <authorList>
            <person name="Hornung B."/>
        </authorList>
    </citation>
    <scope>NUCLEOTIDE SEQUENCE [LARGE SCALE GENOMIC DNA]</scope>
</reference>
<evidence type="ECO:0000256" key="5">
    <source>
        <dbReference type="SAM" id="Phobius"/>
    </source>
</evidence>
<dbReference type="InterPro" id="IPR051328">
    <property type="entry name" value="T7SS_ABC-Transporter"/>
</dbReference>
<feature type="transmembrane region" description="Helical" evidence="5">
    <location>
        <begin position="220"/>
        <end position="242"/>
    </location>
</feature>
<evidence type="ECO:0000256" key="1">
    <source>
        <dbReference type="ARBA" id="ARBA00004141"/>
    </source>
</evidence>
<gene>
    <name evidence="7" type="ORF">PROPJV5_2487</name>
</gene>
<evidence type="ECO:0000259" key="6">
    <source>
        <dbReference type="Pfam" id="PF12698"/>
    </source>
</evidence>
<dbReference type="PROSITE" id="PS51257">
    <property type="entry name" value="PROKAR_LIPOPROTEIN"/>
    <property type="match status" value="1"/>
</dbReference>
<feature type="transmembrane region" description="Helical" evidence="5">
    <location>
        <begin position="333"/>
        <end position="354"/>
    </location>
</feature>
<dbReference type="RefSeq" id="WP_182858713.1">
    <property type="nucleotide sequence ID" value="NZ_OMOH01000015.1"/>
</dbReference>
<dbReference type="AlphaFoldDB" id="A0A375I3S4"/>
<dbReference type="InterPro" id="IPR013525">
    <property type="entry name" value="ABC2_TM"/>
</dbReference>